<keyword evidence="1" id="KW-1133">Transmembrane helix</keyword>
<feature type="transmembrane region" description="Helical" evidence="1">
    <location>
        <begin position="198"/>
        <end position="223"/>
    </location>
</feature>
<sequence length="232" mass="24496">MHHPASRRTPAVPLIGILCLAGPLLTAVATPASAAVPMASTDEEKVSIEIVITSDDKVTTTFLATTRSDDEQSLKELCVAENFSKGSATPEVSFSFENKTPTCKVVLNTSVSNNEYVTHDGDEYVVDTHVDSISEEDVNNSPALSVVFPGKVTDAGGGRIEDDSKNKVVFETFYDNHARGNDTSDTNASSTSGSTGNAAWIIGILVVLGLAAGGVITAITTSVKKSREQRYL</sequence>
<gene>
    <name evidence="3" type="ORF">NCTC10951_01838</name>
</gene>
<organism evidence="3 4">
    <name type="scientific">Actinomyces viscosus</name>
    <dbReference type="NCBI Taxonomy" id="1656"/>
    <lineage>
        <taxon>Bacteria</taxon>
        <taxon>Bacillati</taxon>
        <taxon>Actinomycetota</taxon>
        <taxon>Actinomycetes</taxon>
        <taxon>Actinomycetales</taxon>
        <taxon>Actinomycetaceae</taxon>
        <taxon>Actinomyces</taxon>
    </lineage>
</organism>
<name>A0A3S4VKG6_ACTVI</name>
<dbReference type="EMBL" id="LR134477">
    <property type="protein sequence ID" value="VEI16746.1"/>
    <property type="molecule type" value="Genomic_DNA"/>
</dbReference>
<evidence type="ECO:0000256" key="2">
    <source>
        <dbReference type="SAM" id="SignalP"/>
    </source>
</evidence>
<evidence type="ECO:0000313" key="3">
    <source>
        <dbReference type="EMBL" id="VEI16746.1"/>
    </source>
</evidence>
<keyword evidence="2" id="KW-0732">Signal</keyword>
<proteinExistence type="predicted"/>
<dbReference type="KEGG" id="avc:NCTC10951_01838"/>
<dbReference type="AlphaFoldDB" id="A0A3S4VKG6"/>
<evidence type="ECO:0000256" key="1">
    <source>
        <dbReference type="SAM" id="Phobius"/>
    </source>
</evidence>
<reference evidence="3 4" key="1">
    <citation type="submission" date="2018-12" db="EMBL/GenBank/DDBJ databases">
        <authorList>
            <consortium name="Pathogen Informatics"/>
        </authorList>
    </citation>
    <scope>NUCLEOTIDE SEQUENCE [LARGE SCALE GENOMIC DNA]</scope>
    <source>
        <strain evidence="3 4">NCTC10951</strain>
    </source>
</reference>
<feature type="chain" id="PRO_5018533130" evidence="2">
    <location>
        <begin position="35"/>
        <end position="232"/>
    </location>
</feature>
<evidence type="ECO:0000313" key="4">
    <source>
        <dbReference type="Proteomes" id="UP000268658"/>
    </source>
</evidence>
<protein>
    <submittedName>
        <fullName evidence="3">Uncharacterized protein</fullName>
    </submittedName>
</protein>
<accession>A0A3S4VKG6</accession>
<keyword evidence="1" id="KW-0812">Transmembrane</keyword>
<dbReference type="RefSeq" id="WP_232022971.1">
    <property type="nucleotide sequence ID" value="NZ_JASPER010000081.1"/>
</dbReference>
<keyword evidence="1" id="KW-0472">Membrane</keyword>
<feature type="signal peptide" evidence="2">
    <location>
        <begin position="1"/>
        <end position="34"/>
    </location>
</feature>
<dbReference type="Proteomes" id="UP000268658">
    <property type="component" value="Chromosome"/>
</dbReference>